<accession>A0A1J5RDB1</accession>
<comment type="caution">
    <text evidence="1">The sequence shown here is derived from an EMBL/GenBank/DDBJ whole genome shotgun (WGS) entry which is preliminary data.</text>
</comment>
<organism evidence="1">
    <name type="scientific">mine drainage metagenome</name>
    <dbReference type="NCBI Taxonomy" id="410659"/>
    <lineage>
        <taxon>unclassified sequences</taxon>
        <taxon>metagenomes</taxon>
        <taxon>ecological metagenomes</taxon>
    </lineage>
</organism>
<evidence type="ECO:0000313" key="1">
    <source>
        <dbReference type="EMBL" id="OIQ94086.1"/>
    </source>
</evidence>
<name>A0A1J5RDB1_9ZZZZ</name>
<dbReference type="EMBL" id="MLJW01000193">
    <property type="protein sequence ID" value="OIQ94086.1"/>
    <property type="molecule type" value="Genomic_DNA"/>
</dbReference>
<proteinExistence type="predicted"/>
<sequence length="90" mass="9894">MAPNPSVTMSTSQTKRLDRSIHSRVEAVMAIRISTPPMVGVPVLIRWVCGPSWRTAWPTFIAVSLRITPGPAIRPMNKAVSVLITARKVM</sequence>
<gene>
    <name evidence="1" type="ORF">GALL_239040</name>
</gene>
<dbReference type="AlphaFoldDB" id="A0A1J5RDB1"/>
<protein>
    <submittedName>
        <fullName evidence="1">Uncharacterized protein</fullName>
    </submittedName>
</protein>
<reference evidence="1" key="1">
    <citation type="submission" date="2016-10" db="EMBL/GenBank/DDBJ databases">
        <title>Sequence of Gallionella enrichment culture.</title>
        <authorList>
            <person name="Poehlein A."/>
            <person name="Muehling M."/>
            <person name="Daniel R."/>
        </authorList>
    </citation>
    <scope>NUCLEOTIDE SEQUENCE</scope>
</reference>